<dbReference type="Gramene" id="AET4Gv20609100.14">
    <property type="protein sequence ID" value="AET4Gv20609100.14"/>
    <property type="gene ID" value="AET4Gv20609100"/>
</dbReference>
<proteinExistence type="predicted"/>
<protein>
    <submittedName>
        <fullName evidence="2">Uncharacterized protein</fullName>
    </submittedName>
</protein>
<reference evidence="2" key="3">
    <citation type="journal article" date="2017" name="Nature">
        <title>Genome sequence of the progenitor of the wheat D genome Aegilops tauschii.</title>
        <authorList>
            <person name="Luo M.C."/>
            <person name="Gu Y.Q."/>
            <person name="Puiu D."/>
            <person name="Wang H."/>
            <person name="Twardziok S.O."/>
            <person name="Deal K.R."/>
            <person name="Huo N."/>
            <person name="Zhu T."/>
            <person name="Wang L."/>
            <person name="Wang Y."/>
            <person name="McGuire P.E."/>
            <person name="Liu S."/>
            <person name="Long H."/>
            <person name="Ramasamy R.K."/>
            <person name="Rodriguez J.C."/>
            <person name="Van S.L."/>
            <person name="Yuan L."/>
            <person name="Wang Z."/>
            <person name="Xia Z."/>
            <person name="Xiao L."/>
            <person name="Anderson O.D."/>
            <person name="Ouyang S."/>
            <person name="Liang Y."/>
            <person name="Zimin A.V."/>
            <person name="Pertea G."/>
            <person name="Qi P."/>
            <person name="Bennetzen J.L."/>
            <person name="Dai X."/>
            <person name="Dawson M.W."/>
            <person name="Muller H.G."/>
            <person name="Kugler K."/>
            <person name="Rivarola-Duarte L."/>
            <person name="Spannagl M."/>
            <person name="Mayer K.F.X."/>
            <person name="Lu F.H."/>
            <person name="Bevan M.W."/>
            <person name="Leroy P."/>
            <person name="Li P."/>
            <person name="You F.M."/>
            <person name="Sun Q."/>
            <person name="Liu Z."/>
            <person name="Lyons E."/>
            <person name="Wicker T."/>
            <person name="Salzberg S.L."/>
            <person name="Devos K.M."/>
            <person name="Dvorak J."/>
        </authorList>
    </citation>
    <scope>NUCLEOTIDE SEQUENCE [LARGE SCALE GENOMIC DNA]</scope>
    <source>
        <strain evidence="2">cv. AL8/78</strain>
    </source>
</reference>
<organism evidence="2 3">
    <name type="scientific">Aegilops tauschii subsp. strangulata</name>
    <name type="common">Goatgrass</name>
    <dbReference type="NCBI Taxonomy" id="200361"/>
    <lineage>
        <taxon>Eukaryota</taxon>
        <taxon>Viridiplantae</taxon>
        <taxon>Streptophyta</taxon>
        <taxon>Embryophyta</taxon>
        <taxon>Tracheophyta</taxon>
        <taxon>Spermatophyta</taxon>
        <taxon>Magnoliopsida</taxon>
        <taxon>Liliopsida</taxon>
        <taxon>Poales</taxon>
        <taxon>Poaceae</taxon>
        <taxon>BOP clade</taxon>
        <taxon>Pooideae</taxon>
        <taxon>Triticodae</taxon>
        <taxon>Triticeae</taxon>
        <taxon>Triticinae</taxon>
        <taxon>Aegilops</taxon>
    </lineage>
</organism>
<evidence type="ECO:0000313" key="2">
    <source>
        <dbReference type="EnsemblPlants" id="AET4Gv20609100.14"/>
    </source>
</evidence>
<keyword evidence="3" id="KW-1185">Reference proteome</keyword>
<feature type="compositionally biased region" description="Polar residues" evidence="1">
    <location>
        <begin position="69"/>
        <end position="88"/>
    </location>
</feature>
<sequence length="237" mass="26379">MPVKRWLEERRLLQVQKKGSEHIHNAAAIPLPEVKYVISIIQGEIQRLRDKIAIAERSDSEANRKGTPKRSTSQPRQPSTPRMSQQLASFEGIVDKRRPTSQPRAAVGGKVLKQPNSDTEPAEKTRNIKQPDSPRARTAAARKERPVRNQLWATRSKVTSDAGKENKEQNPNYKPHSSAPHEQGHDATKPQAAVFDANGDCGVQRSEHHKDMDLENLDDKKADASNAESTQGGNRGN</sequence>
<feature type="compositionally biased region" description="Basic and acidic residues" evidence="1">
    <location>
        <begin position="205"/>
        <end position="223"/>
    </location>
</feature>
<feature type="region of interest" description="Disordered" evidence="1">
    <location>
        <begin position="56"/>
        <end position="237"/>
    </location>
</feature>
<dbReference type="EnsemblPlants" id="AET4Gv20609100.14">
    <property type="protein sequence ID" value="AET4Gv20609100.14"/>
    <property type="gene ID" value="AET4Gv20609100"/>
</dbReference>
<dbReference type="AlphaFoldDB" id="A0A453IMA8"/>
<reference evidence="3" key="1">
    <citation type="journal article" date="2014" name="Science">
        <title>Ancient hybridizations among the ancestral genomes of bread wheat.</title>
        <authorList>
            <consortium name="International Wheat Genome Sequencing Consortium,"/>
            <person name="Marcussen T."/>
            <person name="Sandve S.R."/>
            <person name="Heier L."/>
            <person name="Spannagl M."/>
            <person name="Pfeifer M."/>
            <person name="Jakobsen K.S."/>
            <person name="Wulff B.B."/>
            <person name="Steuernagel B."/>
            <person name="Mayer K.F."/>
            <person name="Olsen O.A."/>
        </authorList>
    </citation>
    <scope>NUCLEOTIDE SEQUENCE [LARGE SCALE GENOMIC DNA]</scope>
    <source>
        <strain evidence="3">cv. AL8/78</strain>
    </source>
</reference>
<reference evidence="2" key="5">
    <citation type="journal article" date="2021" name="G3 (Bethesda)">
        <title>Aegilops tauschii genome assembly Aet v5.0 features greater sequence contiguity and improved annotation.</title>
        <authorList>
            <person name="Wang L."/>
            <person name="Zhu T."/>
            <person name="Rodriguez J.C."/>
            <person name="Deal K.R."/>
            <person name="Dubcovsky J."/>
            <person name="McGuire P.E."/>
            <person name="Lux T."/>
            <person name="Spannagl M."/>
            <person name="Mayer K.F.X."/>
            <person name="Baldrich P."/>
            <person name="Meyers B.C."/>
            <person name="Huo N."/>
            <person name="Gu Y.Q."/>
            <person name="Zhou H."/>
            <person name="Devos K.M."/>
            <person name="Bennetzen J.L."/>
            <person name="Unver T."/>
            <person name="Budak H."/>
            <person name="Gulick P.J."/>
            <person name="Galiba G."/>
            <person name="Kalapos B."/>
            <person name="Nelson D.R."/>
            <person name="Li P."/>
            <person name="You F.M."/>
            <person name="Luo M.C."/>
            <person name="Dvorak J."/>
        </authorList>
    </citation>
    <scope>NUCLEOTIDE SEQUENCE [LARGE SCALE GENOMIC DNA]</scope>
    <source>
        <strain evidence="2">cv. AL8/78</strain>
    </source>
</reference>
<reference evidence="3" key="2">
    <citation type="journal article" date="2017" name="Nat. Plants">
        <title>The Aegilops tauschii genome reveals multiple impacts of transposons.</title>
        <authorList>
            <person name="Zhao G."/>
            <person name="Zou C."/>
            <person name="Li K."/>
            <person name="Wang K."/>
            <person name="Li T."/>
            <person name="Gao L."/>
            <person name="Zhang X."/>
            <person name="Wang H."/>
            <person name="Yang Z."/>
            <person name="Liu X."/>
            <person name="Jiang W."/>
            <person name="Mao L."/>
            <person name="Kong X."/>
            <person name="Jiao Y."/>
            <person name="Jia J."/>
        </authorList>
    </citation>
    <scope>NUCLEOTIDE SEQUENCE [LARGE SCALE GENOMIC DNA]</scope>
    <source>
        <strain evidence="3">cv. AL8/78</strain>
    </source>
</reference>
<reference evidence="2" key="4">
    <citation type="submission" date="2019-03" db="UniProtKB">
        <authorList>
            <consortium name="EnsemblPlants"/>
        </authorList>
    </citation>
    <scope>IDENTIFICATION</scope>
</reference>
<evidence type="ECO:0000313" key="3">
    <source>
        <dbReference type="Proteomes" id="UP000015105"/>
    </source>
</evidence>
<evidence type="ECO:0000256" key="1">
    <source>
        <dbReference type="SAM" id="MobiDB-lite"/>
    </source>
</evidence>
<name>A0A453IMA8_AEGTS</name>
<accession>A0A453IMA8</accession>
<dbReference type="Proteomes" id="UP000015105">
    <property type="component" value="Chromosome 4D"/>
</dbReference>
<feature type="compositionally biased region" description="Polar residues" evidence="1">
    <location>
        <begin position="226"/>
        <end position="237"/>
    </location>
</feature>